<feature type="transmembrane region" description="Helical" evidence="1">
    <location>
        <begin position="37"/>
        <end position="56"/>
    </location>
</feature>
<reference evidence="2" key="1">
    <citation type="journal article" date="2015" name="Nature">
        <title>Complex archaea that bridge the gap between prokaryotes and eukaryotes.</title>
        <authorList>
            <person name="Spang A."/>
            <person name="Saw J.H."/>
            <person name="Jorgensen S.L."/>
            <person name="Zaremba-Niedzwiedzka K."/>
            <person name="Martijn J."/>
            <person name="Lind A.E."/>
            <person name="van Eijk R."/>
            <person name="Schleper C."/>
            <person name="Guy L."/>
            <person name="Ettema T.J."/>
        </authorList>
    </citation>
    <scope>NUCLEOTIDE SEQUENCE</scope>
</reference>
<protein>
    <submittedName>
        <fullName evidence="2">Uncharacterized protein</fullName>
    </submittedName>
</protein>
<sequence length="63" mass="7145">MHKLVSPNFILALIFVLVGLAMFSVIVWRQLGGNEALFLIIGHTAAWIEFIAIFYFRKKPPAN</sequence>
<evidence type="ECO:0000256" key="1">
    <source>
        <dbReference type="SAM" id="Phobius"/>
    </source>
</evidence>
<dbReference type="EMBL" id="LAZR01004717">
    <property type="protein sequence ID" value="KKN06204.1"/>
    <property type="molecule type" value="Genomic_DNA"/>
</dbReference>
<comment type="caution">
    <text evidence="2">The sequence shown here is derived from an EMBL/GenBank/DDBJ whole genome shotgun (WGS) entry which is preliminary data.</text>
</comment>
<dbReference type="AlphaFoldDB" id="A0A0F9MKB7"/>
<organism evidence="2">
    <name type="scientific">marine sediment metagenome</name>
    <dbReference type="NCBI Taxonomy" id="412755"/>
    <lineage>
        <taxon>unclassified sequences</taxon>
        <taxon>metagenomes</taxon>
        <taxon>ecological metagenomes</taxon>
    </lineage>
</organism>
<name>A0A0F9MKB7_9ZZZZ</name>
<keyword evidence="1" id="KW-0812">Transmembrane</keyword>
<keyword evidence="1" id="KW-1133">Transmembrane helix</keyword>
<proteinExistence type="predicted"/>
<keyword evidence="1" id="KW-0472">Membrane</keyword>
<evidence type="ECO:0000313" key="2">
    <source>
        <dbReference type="EMBL" id="KKN06204.1"/>
    </source>
</evidence>
<feature type="transmembrane region" description="Helical" evidence="1">
    <location>
        <begin position="9"/>
        <end position="31"/>
    </location>
</feature>
<accession>A0A0F9MKB7</accession>
<gene>
    <name evidence="2" type="ORF">LCGC14_1079690</name>
</gene>